<dbReference type="Gene3D" id="3.40.30.10">
    <property type="entry name" value="Glutaredoxin"/>
    <property type="match status" value="1"/>
</dbReference>
<evidence type="ECO:0000313" key="7">
    <source>
        <dbReference type="Proteomes" id="UP000231791"/>
    </source>
</evidence>
<reference evidence="6 7" key="1">
    <citation type="submission" date="2017-11" db="EMBL/GenBank/DDBJ databases">
        <title>Complete genome sequence of Streptomyces lavendulae subsp. lavendulae CCM 3239 (formerly 'Streptomyces aureofaciens CCM 3239'), the producer of the angucycline-type antibiotic auricin.</title>
        <authorList>
            <person name="Busche T."/>
            <person name="Novakova R."/>
            <person name="Al'Dilaimi A."/>
            <person name="Homerova D."/>
            <person name="Feckova L."/>
            <person name="Rezuchova B."/>
            <person name="Mingyar E."/>
            <person name="Csolleiova D."/>
            <person name="Bekeova C."/>
            <person name="Winkler A."/>
            <person name="Sevcikova B."/>
            <person name="Kalinowski J."/>
            <person name="Kormanec J."/>
            <person name="Ruckert C."/>
        </authorList>
    </citation>
    <scope>NUCLEOTIDE SEQUENCE [LARGE SCALE GENOMIC DNA]</scope>
    <source>
        <strain evidence="6 7">CCM 3239</strain>
    </source>
</reference>
<dbReference type="InterPro" id="IPR013766">
    <property type="entry name" value="Thioredoxin_domain"/>
</dbReference>
<evidence type="ECO:0000256" key="1">
    <source>
        <dbReference type="ARBA" id="ARBA00004196"/>
    </source>
</evidence>
<dbReference type="PANTHER" id="PTHR42852:SF6">
    <property type="entry name" value="THIOL:DISULFIDE INTERCHANGE PROTEIN DSBE"/>
    <property type="match status" value="1"/>
</dbReference>
<name>A0A2K8PHF2_STRLA</name>
<dbReference type="InterPro" id="IPR013740">
    <property type="entry name" value="Redoxin"/>
</dbReference>
<dbReference type="InterPro" id="IPR050553">
    <property type="entry name" value="Thioredoxin_ResA/DsbE_sf"/>
</dbReference>
<keyword evidence="2" id="KW-0201">Cytochrome c-type biogenesis</keyword>
<keyword evidence="3" id="KW-0812">Transmembrane</keyword>
<dbReference type="SUPFAM" id="SSF52833">
    <property type="entry name" value="Thioredoxin-like"/>
    <property type="match status" value="1"/>
</dbReference>
<organism evidence="6 7">
    <name type="scientific">Streptomyces lavendulae subsp. lavendulae</name>
    <dbReference type="NCBI Taxonomy" id="58340"/>
    <lineage>
        <taxon>Bacteria</taxon>
        <taxon>Bacillati</taxon>
        <taxon>Actinomycetota</taxon>
        <taxon>Actinomycetes</taxon>
        <taxon>Kitasatosporales</taxon>
        <taxon>Streptomycetaceae</taxon>
        <taxon>Streptomyces</taxon>
    </lineage>
</organism>
<proteinExistence type="predicted"/>
<keyword evidence="4" id="KW-1015">Disulfide bond</keyword>
<dbReference type="GeneID" id="49385369"/>
<dbReference type="Proteomes" id="UP000231791">
    <property type="component" value="Chromosome"/>
</dbReference>
<sequence>MSLSRARVRRSSRRSAGGRAVLLTAVTLASTLALSACSDADGGGKPSGSAGGNYVTGPNGISTVAKADRVDAPKLDGETVDGKTADTTALKGKVVVLNVWGSWCPPCRAEAPYFAKVSKEMADAGKDVAFLGMNTRDSSKQNATAFEENFGITYPSLFDPDGKLMLRFPKGTLNPQSIPSTIVLDKEGKIAARTLVAVNEEQLRSMIDPLLAEK</sequence>
<dbReference type="PROSITE" id="PS51352">
    <property type="entry name" value="THIOREDOXIN_2"/>
    <property type="match status" value="1"/>
</dbReference>
<dbReference type="AlphaFoldDB" id="A0A2K8PHF2"/>
<dbReference type="RefSeq" id="WP_030232103.1">
    <property type="nucleotide sequence ID" value="NZ_BSRP01000032.1"/>
</dbReference>
<gene>
    <name evidence="6" type="primary">resA2</name>
    <name evidence="6" type="ORF">SLAV_21700</name>
</gene>
<dbReference type="GO" id="GO:0016491">
    <property type="term" value="F:oxidoreductase activity"/>
    <property type="evidence" value="ECO:0007669"/>
    <property type="project" value="InterPro"/>
</dbReference>
<keyword evidence="7" id="KW-1185">Reference proteome</keyword>
<protein>
    <submittedName>
        <fullName evidence="6">Thiol-disulfide oxidoreductase ResA</fullName>
    </submittedName>
</protein>
<evidence type="ECO:0000256" key="5">
    <source>
        <dbReference type="ARBA" id="ARBA00023284"/>
    </source>
</evidence>
<evidence type="ECO:0000313" key="6">
    <source>
        <dbReference type="EMBL" id="ATZ26157.1"/>
    </source>
</evidence>
<dbReference type="InterPro" id="IPR036249">
    <property type="entry name" value="Thioredoxin-like_sf"/>
</dbReference>
<keyword evidence="5" id="KW-0676">Redox-active center</keyword>
<dbReference type="CDD" id="cd02966">
    <property type="entry name" value="TlpA_like_family"/>
    <property type="match status" value="1"/>
</dbReference>
<dbReference type="PANTHER" id="PTHR42852">
    <property type="entry name" value="THIOL:DISULFIDE INTERCHANGE PROTEIN DSBE"/>
    <property type="match status" value="1"/>
</dbReference>
<evidence type="ECO:0000256" key="3">
    <source>
        <dbReference type="ARBA" id="ARBA00022968"/>
    </source>
</evidence>
<dbReference type="Pfam" id="PF08534">
    <property type="entry name" value="Redoxin"/>
    <property type="match status" value="1"/>
</dbReference>
<keyword evidence="3" id="KW-0735">Signal-anchor</keyword>
<dbReference type="KEGG" id="slx:SLAV_21700"/>
<dbReference type="InterPro" id="IPR017937">
    <property type="entry name" value="Thioredoxin_CS"/>
</dbReference>
<dbReference type="GO" id="GO:0017004">
    <property type="term" value="P:cytochrome complex assembly"/>
    <property type="evidence" value="ECO:0007669"/>
    <property type="project" value="UniProtKB-KW"/>
</dbReference>
<dbReference type="OrthoDB" id="9796554at2"/>
<evidence type="ECO:0000256" key="2">
    <source>
        <dbReference type="ARBA" id="ARBA00022748"/>
    </source>
</evidence>
<comment type="subcellular location">
    <subcellularLocation>
        <location evidence="1">Cell envelope</location>
    </subcellularLocation>
</comment>
<dbReference type="EMBL" id="CP024985">
    <property type="protein sequence ID" value="ATZ26157.1"/>
    <property type="molecule type" value="Genomic_DNA"/>
</dbReference>
<evidence type="ECO:0000256" key="4">
    <source>
        <dbReference type="ARBA" id="ARBA00023157"/>
    </source>
</evidence>
<dbReference type="PROSITE" id="PS00194">
    <property type="entry name" value="THIOREDOXIN_1"/>
    <property type="match status" value="1"/>
</dbReference>
<accession>A0A2K8PHF2</accession>
<dbReference type="GO" id="GO:0030313">
    <property type="term" value="C:cell envelope"/>
    <property type="evidence" value="ECO:0007669"/>
    <property type="project" value="UniProtKB-SubCell"/>
</dbReference>